<dbReference type="InterPro" id="IPR049120">
    <property type="entry name" value="A2M_bMG2"/>
</dbReference>
<dbReference type="Pfam" id="PF17972">
    <property type="entry name" value="bMG5"/>
    <property type="match status" value="1"/>
</dbReference>
<dbReference type="PANTHER" id="PTHR40094:SF1">
    <property type="entry name" value="UBIQUITIN DOMAIN-CONTAINING PROTEIN"/>
    <property type="match status" value="1"/>
</dbReference>
<organism evidence="6 7">
    <name type="scientific">Verticiella sediminum</name>
    <dbReference type="NCBI Taxonomy" id="1247510"/>
    <lineage>
        <taxon>Bacteria</taxon>
        <taxon>Pseudomonadati</taxon>
        <taxon>Pseudomonadota</taxon>
        <taxon>Betaproteobacteria</taxon>
        <taxon>Burkholderiales</taxon>
        <taxon>Alcaligenaceae</taxon>
        <taxon>Verticiella</taxon>
    </lineage>
</organism>
<dbReference type="EMBL" id="VLTJ01000008">
    <property type="protein sequence ID" value="TSH97683.1"/>
    <property type="molecule type" value="Genomic_DNA"/>
</dbReference>
<name>A0A556AXJ6_9BURK</name>
<accession>A0A556AXJ6</accession>
<proteinExistence type="inferred from homology"/>
<dbReference type="Gene3D" id="2.60.40.1930">
    <property type="match status" value="1"/>
</dbReference>
<dbReference type="RefSeq" id="WP_143947208.1">
    <property type="nucleotide sequence ID" value="NZ_BAABMB010000004.1"/>
</dbReference>
<dbReference type="InterPro" id="IPR008930">
    <property type="entry name" value="Terpenoid_cyclase/PrenylTrfase"/>
</dbReference>
<evidence type="ECO:0000259" key="5">
    <source>
        <dbReference type="SMART" id="SM01360"/>
    </source>
</evidence>
<dbReference type="InterPro" id="IPR041246">
    <property type="entry name" value="Bact_MG10"/>
</dbReference>
<comment type="caution">
    <text evidence="6">The sequence shown here is derived from an EMBL/GenBank/DDBJ whole genome shotgun (WGS) entry which is preliminary data.</text>
</comment>
<dbReference type="Pfam" id="PF07678">
    <property type="entry name" value="TED_complement"/>
    <property type="match status" value="1"/>
</dbReference>
<feature type="region of interest" description="Disordered" evidence="3">
    <location>
        <begin position="129"/>
        <end position="161"/>
    </location>
</feature>
<dbReference type="Proteomes" id="UP000318405">
    <property type="component" value="Unassembled WGS sequence"/>
</dbReference>
<keyword evidence="2" id="KW-0732">Signal</keyword>
<dbReference type="GO" id="GO:0005615">
    <property type="term" value="C:extracellular space"/>
    <property type="evidence" value="ECO:0007669"/>
    <property type="project" value="InterPro"/>
</dbReference>
<dbReference type="InterPro" id="IPR011625">
    <property type="entry name" value="A2M_N_BRD"/>
</dbReference>
<evidence type="ECO:0000259" key="4">
    <source>
        <dbReference type="SMART" id="SM01359"/>
    </source>
</evidence>
<evidence type="ECO:0000256" key="1">
    <source>
        <dbReference type="ARBA" id="ARBA00010556"/>
    </source>
</evidence>
<feature type="compositionally biased region" description="Low complexity" evidence="3">
    <location>
        <begin position="152"/>
        <end position="161"/>
    </location>
</feature>
<evidence type="ECO:0000256" key="3">
    <source>
        <dbReference type="SAM" id="MobiDB-lite"/>
    </source>
</evidence>
<dbReference type="Pfam" id="PF01835">
    <property type="entry name" value="MG2"/>
    <property type="match status" value="1"/>
</dbReference>
<evidence type="ECO:0000313" key="7">
    <source>
        <dbReference type="Proteomes" id="UP000318405"/>
    </source>
</evidence>
<gene>
    <name evidence="6" type="ORF">FOZ76_05885</name>
</gene>
<dbReference type="PIRSF" id="PIRSF038980">
    <property type="entry name" value="A2M_bac"/>
    <property type="match status" value="1"/>
</dbReference>
<dbReference type="InterPro" id="IPR041462">
    <property type="entry name" value="Bact_A2M_MG6"/>
</dbReference>
<feature type="domain" description="Alpha-2-macroglobulin bait region" evidence="4">
    <location>
        <begin position="835"/>
        <end position="980"/>
    </location>
</feature>
<dbReference type="InterPro" id="IPR051802">
    <property type="entry name" value="YfhM-like"/>
</dbReference>
<comment type="similarity">
    <text evidence="1">Belongs to the protease inhibitor I39 (alpha-2-macroglobulin) family. Bacterial alpha-2-macroglobulin subfamily.</text>
</comment>
<dbReference type="InterPro" id="IPR026284">
    <property type="entry name" value="A2MG_proteobact"/>
</dbReference>
<dbReference type="Pfam" id="PF21142">
    <property type="entry name" value="A2M_bMG2"/>
    <property type="match status" value="1"/>
</dbReference>
<feature type="region of interest" description="Disordered" evidence="3">
    <location>
        <begin position="55"/>
        <end position="84"/>
    </location>
</feature>
<dbReference type="PANTHER" id="PTHR40094">
    <property type="entry name" value="ALPHA-2-MACROGLOBULIN HOMOLOG"/>
    <property type="match status" value="1"/>
</dbReference>
<dbReference type="OrthoDB" id="9767116at2"/>
<dbReference type="InterPro" id="IPR002890">
    <property type="entry name" value="MG2"/>
</dbReference>
<dbReference type="InterPro" id="IPR021868">
    <property type="entry name" value="Alpha_2_Macroglob_MG3"/>
</dbReference>
<dbReference type="Pfam" id="PF17962">
    <property type="entry name" value="bMG6"/>
    <property type="match status" value="1"/>
</dbReference>
<keyword evidence="7" id="KW-1185">Reference proteome</keyword>
<dbReference type="Pfam" id="PF11974">
    <property type="entry name" value="bMG3"/>
    <property type="match status" value="1"/>
</dbReference>
<reference evidence="6 7" key="1">
    <citation type="submission" date="2019-07" db="EMBL/GenBank/DDBJ databases">
        <title>Qingshengfaniella alkalisoli gen. nov., sp. nov., isolated from saline soil.</title>
        <authorList>
            <person name="Xu L."/>
            <person name="Huang X.-X."/>
            <person name="Sun J.-Q."/>
        </authorList>
    </citation>
    <scope>NUCLEOTIDE SEQUENCE [LARGE SCALE GENOMIC DNA]</scope>
    <source>
        <strain evidence="6 7">DSM 27279</strain>
    </source>
</reference>
<dbReference type="InterPro" id="IPR011626">
    <property type="entry name" value="Alpha-macroglobulin_TED"/>
</dbReference>
<dbReference type="Pfam" id="PF17973">
    <property type="entry name" value="bMG10"/>
    <property type="match status" value="1"/>
</dbReference>
<dbReference type="CDD" id="cd02891">
    <property type="entry name" value="A2M_like"/>
    <property type="match status" value="1"/>
</dbReference>
<feature type="domain" description="Alpha-2-macroglobulin" evidence="5">
    <location>
        <begin position="1041"/>
        <end position="1130"/>
    </location>
</feature>
<dbReference type="Pfam" id="PF07703">
    <property type="entry name" value="A2M_BRD"/>
    <property type="match status" value="1"/>
</dbReference>
<dbReference type="SMART" id="SM01359">
    <property type="entry name" value="A2M_N_2"/>
    <property type="match status" value="1"/>
</dbReference>
<protein>
    <submittedName>
        <fullName evidence="6">Alpha-2-macroglobulin family protein</fullName>
    </submittedName>
</protein>
<evidence type="ECO:0000313" key="6">
    <source>
        <dbReference type="EMBL" id="TSH97683.1"/>
    </source>
</evidence>
<dbReference type="SUPFAM" id="SSF48239">
    <property type="entry name" value="Terpenoid cyclases/Protein prenyltransferases"/>
    <property type="match status" value="1"/>
</dbReference>
<evidence type="ECO:0000256" key="2">
    <source>
        <dbReference type="ARBA" id="ARBA00022729"/>
    </source>
</evidence>
<dbReference type="Gene3D" id="1.50.10.20">
    <property type="match status" value="1"/>
</dbReference>
<dbReference type="GO" id="GO:0004866">
    <property type="term" value="F:endopeptidase inhibitor activity"/>
    <property type="evidence" value="ECO:0007669"/>
    <property type="project" value="InterPro"/>
</dbReference>
<sequence>MTKSNRTVWVGVFLGLLLLVAVAAVGWWMGARSADARAGAPAAPAATASVASASPGAATAPATPAPAEPAKADPASGAPALPASDTGTPDAFALLDCTARLYDNAQAIAVTFTQPLRAGQDLASLLKASDLGPVPDQTAQRRRGGAQDDAEQAAATPAKDAAAAQPIQGEWVLGENPRVAYLPYQQPNRRYQVAIGAQVAAADGATLPEAASCDLETPTMPPAYFFPSRGVVLPAGQNGGLPIVTVNVPEVDVQFLRIPPEKAPYFYETVLRVRGNEPEAAAETNGDDAEDDPWRWAGNRSLQGSVGIYDLDRLAPITQSVYTGRFVASTEKDRRSTTFLPVEDIAELQEPGIYVAVMSQPGRFNYESQVTYFYVSDLGVHAHRQADALDVYVTSLTSARAAEAVAVDLLDGDGKRIAGARTDAVGRAAFASLPGDARLVVARRGQEQTLLSLAQPALDLSEFAATGHAAGENRLFAYAGRDLYRPGETFAVSVLQRGPDGEPLPAAPITATLKRPDGRTVRTEVWQPHASAPGYVEHDIALPADAATGTWRLELRRDPGARQPDTVWSFSVEEFLPERMALDFTKAADELLVGQPLELQVRGRYLYGAPAAGNRLLGTLGVERARVPLPETLPGFIFGDVADDARRQWQELPEQETDAEGRASLEVPLELAGAQSPMRARVRLSLLESGGRPVIRTHDTLVWPAEALVGVRPLFDNDVTRQGSLAEFEVARARRDGTLAPGGEASVRLFHERREYYWRFDDQSGWNSGYTETDELVDSRTLDLAERTRLAVPVDWGRYRLEITDPENGRVLRYRFYAGWDAQDAENLGNRPDRVQLRLENAVGDGDTLRVHAVPPHDGEALVLVEGGGVRWNARMPIQAGGTTLAIPFDPAWERQDLYISVIAFRAGAQGEARVTPARAVGLLHVPLAREDRRLGVKIDAPARVRPETTQTVALSVDGAAPGDTVWATLSAVDVGILNITRYPTPDPFDFFFGQQRYGAQMLDMYGRLIEAMQGQRGRLKWGGDSGERLREPMPPKVRLVDLFSGPLQVGADGRVQVPLALPDFNGTLRLMAAAFTQDRYGSAEAQMVVAAPIVAELAAPRFLNDGDQTSIALDVANLSGNAQDVELALEAAAPLAIEEGARTLRLADGERRTLRFTARAQGVGDALLTLHVQGKGGSEPIRIERRATLGVAAATPARQSVHRGRLAPGESAQAEPGWFAGLAEAGLQVSVSADARPPVPVERLVHDLLTYPYGCTEQTISAAYPYLMIDAGQAGSLGMRDVSAEERERRVAAAIGRLAGMQAASGAFSLWGDGRQDVWLTAYVTAFLQDARRAGHALPAQMIERANGWLQARLREGPSRFPTLPERLARFDDQTSYRDADARLIADGHQRFAALAYAGYVLAREQQAPLASLRELYDGQAERARSVLPLIHLAAAFKLMGDAPRSRQALDAGMTRPYGMAGAAGSYWLGDYGSRVRDNALAYSLMTQHTLEHPRKEVLFVQATQTLGERSYLSTQEQLALILAWQAARVGATDDWRLALAVGGSEHTLARDGTATASLDGKAARTARLTNTGQAPLFYEVRSQGYMPAPVQPERRSAGVTAGWYHTDGRAWQGEPIASGQTLVVKLELQAEHDIETGLLVHRIPAGFELNNENLSPDDEIRNVDFGGTRMDAAADDSVASYREYRDDRYVAGVRVAAGSKPSVVLFYRLQATNPGTYTMPPALLEDMYRPEIRGIGRTGTVTVQRADGPGARR</sequence>
<dbReference type="InterPro" id="IPR041203">
    <property type="entry name" value="Bact_A2M_MG5"/>
</dbReference>
<dbReference type="Pfam" id="PF00207">
    <property type="entry name" value="A2M"/>
    <property type="match status" value="1"/>
</dbReference>
<dbReference type="InterPro" id="IPR001599">
    <property type="entry name" value="Macroglobln_a2"/>
</dbReference>
<dbReference type="SMART" id="SM01360">
    <property type="entry name" value="A2M"/>
    <property type="match status" value="1"/>
</dbReference>